<dbReference type="EMBL" id="SMCO01000006">
    <property type="protein sequence ID" value="TCV86742.1"/>
    <property type="molecule type" value="Genomic_DNA"/>
</dbReference>
<organism evidence="1 2">
    <name type="scientific">Sulfurirhabdus autotrophica</name>
    <dbReference type="NCBI Taxonomy" id="1706046"/>
    <lineage>
        <taxon>Bacteria</taxon>
        <taxon>Pseudomonadati</taxon>
        <taxon>Pseudomonadota</taxon>
        <taxon>Betaproteobacteria</taxon>
        <taxon>Nitrosomonadales</taxon>
        <taxon>Sulfuricellaceae</taxon>
        <taxon>Sulfurirhabdus</taxon>
    </lineage>
</organism>
<keyword evidence="2" id="KW-1185">Reference proteome</keyword>
<protein>
    <submittedName>
        <fullName evidence="1">Putative phage baseplate assembly protein</fullName>
    </submittedName>
</protein>
<proteinExistence type="predicted"/>
<evidence type="ECO:0000313" key="1">
    <source>
        <dbReference type="EMBL" id="TCV86742.1"/>
    </source>
</evidence>
<dbReference type="Proteomes" id="UP000295367">
    <property type="component" value="Unassembled WGS sequence"/>
</dbReference>
<reference evidence="1 2" key="1">
    <citation type="submission" date="2019-03" db="EMBL/GenBank/DDBJ databases">
        <title>Genomic Encyclopedia of Type Strains, Phase IV (KMG-IV): sequencing the most valuable type-strain genomes for metagenomic binning, comparative biology and taxonomic classification.</title>
        <authorList>
            <person name="Goeker M."/>
        </authorList>
    </citation>
    <scope>NUCLEOTIDE SEQUENCE [LARGE SCALE GENOMIC DNA]</scope>
    <source>
        <strain evidence="1 2">DSM 100309</strain>
    </source>
</reference>
<comment type="caution">
    <text evidence="1">The sequence shown here is derived from an EMBL/GenBank/DDBJ whole genome shotgun (WGS) entry which is preliminary data.</text>
</comment>
<name>A0A4R3Y585_9PROT</name>
<gene>
    <name evidence="1" type="ORF">EDC63_106103</name>
</gene>
<accession>A0A4R3Y585</accession>
<dbReference type="AlphaFoldDB" id="A0A4R3Y585"/>
<evidence type="ECO:0000313" key="2">
    <source>
        <dbReference type="Proteomes" id="UP000295367"/>
    </source>
</evidence>
<dbReference type="NCBIfam" id="TIGR02243">
    <property type="entry name" value="putative baseplate assembly protein"/>
    <property type="match status" value="1"/>
</dbReference>
<dbReference type="OrthoDB" id="266253at2"/>
<dbReference type="InterPro" id="IPR011749">
    <property type="entry name" value="CHP02243"/>
</dbReference>
<sequence>MSHSHATNQSCLTNQGCTGPQPCDCCEGPHILTPLSTYNRPMLSKLRYRVGTHGSFFETMQARLSGQEYSELAALKTREKNDASIALLDAWSMVGDVLTFYQERIANEGYLRTATERRSVLELARLVGYALRPGVASSVYLAYSMARDSDPVTIPKGARANSIPVGADEQMQAFETIEPILARWEWNVLKPRLERPQLFLGKDTQSLNDVYLAGIATGLKPNDRLLLVMDAVAAAIAPFRVLEVNPMPAANPITGKDRTRVSIVPLMPTQIFALESGQILARTKNIATEFSNLEKFKVTADSEMARYVQALMSEMIDAIKAGSSGQQLLAEMHKNFLPRLREQQKIAKEGGYNRLEPWISAFIMELESKVVPFARAKAMAVPSAASTGTSDTLGNIVLPGTQLGSMLVDLGKAPSLPPPNATNLARNVSRSFAPSSDTLPRLIASLVPSAASTLYAAWNNVAVAPVDPSEVYALRLKVAPFGYNAPLKAIVDEDGRVIGQEEWPLDGSVATSIQFIRVSNTLHVSGQRGSERYTWLLQLKGNDFKQTIQWAQFTEVVVSAKFVDLGNTVFISMSVEFTALTTHNTAIELSTDQLALTVGNNKFDMQRDQRIQEDTDTDRLSIDWITSRRLDSDVVTVNAASLQPPPLNVVPLDTAYEQIIPGSWVLIERADQNTSLVTRVIQVQTIAKADYGLTGKSTLLTLQDNWLTANDVLLSVFRATAVHVLSEGLALADEPISDPICGVEIELDGLYDGLDAGRWLIIAGERSDILDANGEVVPGVQAVERVMLSAVRQDVSQSRSFDGDISIPRPGDTTHTFIQLSAQIAYCYKRDTVRIYGNVAKATHGETRQETLGAGDATLSLQQFTLKQSPLTYTSAATTSGIASTLQVRVNDVEWHEVDSLAAIGPNDRNFITSTDDAGKTTVVFGNGVHGSRLPSGQESIKAVFRNGIGKPGNVKAGQIALLNTRPLGVIEVNNPIRSSGGADKEPRDQARKNIPLALMALDRLVSTPDYADFSRTFGGVGKATSARLTNGRQERVHVTIAGVDDIPIDETSDLYRNLFDALHRFGDQYLPITLAVRERLALVISANIRVHPDYQWETLEPKVRGALIDAFSFNNVDLGQDLLLADAIKTIQAVPGVVYVDVDVFDTISEATILAGFTIPTASGLTLKDRIFIEVARFDQGVLLPAQVAYLSPEVPDTLILQEIKQ</sequence>